<protein>
    <recommendedName>
        <fullName evidence="6">Transcription factor DP C-terminal domain-containing protein</fullName>
    </recommendedName>
</protein>
<evidence type="ECO:0000256" key="4">
    <source>
        <dbReference type="ARBA" id="ARBA00023163"/>
    </source>
</evidence>
<keyword evidence="3" id="KW-0238">DNA-binding</keyword>
<evidence type="ECO:0000256" key="5">
    <source>
        <dbReference type="SAM" id="MobiDB-lite"/>
    </source>
</evidence>
<keyword evidence="2" id="KW-0805">Transcription regulation</keyword>
<dbReference type="GO" id="GO:0051726">
    <property type="term" value="P:regulation of cell cycle"/>
    <property type="evidence" value="ECO:0007669"/>
    <property type="project" value="InterPro"/>
</dbReference>
<name>A0A9R1XUX8_LACSA</name>
<reference evidence="7 8" key="1">
    <citation type="journal article" date="2017" name="Nat. Commun.">
        <title>Genome assembly with in vitro proximity ligation data and whole-genome triplication in lettuce.</title>
        <authorList>
            <person name="Reyes-Chin-Wo S."/>
            <person name="Wang Z."/>
            <person name="Yang X."/>
            <person name="Kozik A."/>
            <person name="Arikit S."/>
            <person name="Song C."/>
            <person name="Xia L."/>
            <person name="Froenicke L."/>
            <person name="Lavelle D.O."/>
            <person name="Truco M.J."/>
            <person name="Xia R."/>
            <person name="Zhu S."/>
            <person name="Xu C."/>
            <person name="Xu H."/>
            <person name="Xu X."/>
            <person name="Cox K."/>
            <person name="Korf I."/>
            <person name="Meyers B.C."/>
            <person name="Michelmore R.W."/>
        </authorList>
    </citation>
    <scope>NUCLEOTIDE SEQUENCE [LARGE SCALE GENOMIC DNA]</scope>
    <source>
        <strain evidence="8">cv. Salinas</strain>
        <tissue evidence="7">Seedlings</tissue>
    </source>
</reference>
<dbReference type="SMART" id="SM01138">
    <property type="entry name" value="DP"/>
    <property type="match status" value="1"/>
</dbReference>
<evidence type="ECO:0000313" key="7">
    <source>
        <dbReference type="EMBL" id="KAJ0220172.1"/>
    </source>
</evidence>
<dbReference type="InterPro" id="IPR038168">
    <property type="entry name" value="TF_DP_C_sf"/>
</dbReference>
<sequence>MWVTFLLQIARTICQFYRIVCWNDALNVLTAMDIISKDKKEIHWKGMPHTTPNHIQELKSERLAIQNRFEMKSAYLQELEDQTPSHAEVEIEMSENTHPSLLTSMGNTPFELHYDNYALKEMKLCGRSKRGDDIAKGGSVDDMAISGSPYHPIPPHL</sequence>
<dbReference type="PANTHER" id="PTHR12548">
    <property type="entry name" value="TRANSCRIPTION FACTOR DP"/>
    <property type="match status" value="1"/>
</dbReference>
<evidence type="ECO:0000256" key="1">
    <source>
        <dbReference type="ARBA" id="ARBA00010940"/>
    </source>
</evidence>
<feature type="region of interest" description="Disordered" evidence="5">
    <location>
        <begin position="132"/>
        <end position="157"/>
    </location>
</feature>
<dbReference type="InterPro" id="IPR037241">
    <property type="entry name" value="E2F-DP_heterodim"/>
</dbReference>
<dbReference type="AlphaFoldDB" id="A0A9R1XUX8"/>
<evidence type="ECO:0000313" key="8">
    <source>
        <dbReference type="Proteomes" id="UP000235145"/>
    </source>
</evidence>
<dbReference type="Gene3D" id="1.10.10.10">
    <property type="entry name" value="Winged helix-like DNA-binding domain superfamily/Winged helix DNA-binding domain"/>
    <property type="match status" value="1"/>
</dbReference>
<dbReference type="InterPro" id="IPR036388">
    <property type="entry name" value="WH-like_DNA-bd_sf"/>
</dbReference>
<dbReference type="InterPro" id="IPR014889">
    <property type="entry name" value="Transc_factor_DP_C"/>
</dbReference>
<organism evidence="7 8">
    <name type="scientific">Lactuca sativa</name>
    <name type="common">Garden lettuce</name>
    <dbReference type="NCBI Taxonomy" id="4236"/>
    <lineage>
        <taxon>Eukaryota</taxon>
        <taxon>Viridiplantae</taxon>
        <taxon>Streptophyta</taxon>
        <taxon>Embryophyta</taxon>
        <taxon>Tracheophyta</taxon>
        <taxon>Spermatophyta</taxon>
        <taxon>Magnoliopsida</taxon>
        <taxon>eudicotyledons</taxon>
        <taxon>Gunneridae</taxon>
        <taxon>Pentapetalae</taxon>
        <taxon>asterids</taxon>
        <taxon>campanulids</taxon>
        <taxon>Asterales</taxon>
        <taxon>Asteraceae</taxon>
        <taxon>Cichorioideae</taxon>
        <taxon>Cichorieae</taxon>
        <taxon>Lactucinae</taxon>
        <taxon>Lactuca</taxon>
    </lineage>
</organism>
<comment type="similarity">
    <text evidence="1">Belongs to the E2F/DP family.</text>
</comment>
<dbReference type="GO" id="GO:0005667">
    <property type="term" value="C:transcription regulator complex"/>
    <property type="evidence" value="ECO:0007669"/>
    <property type="project" value="InterPro"/>
</dbReference>
<evidence type="ECO:0000256" key="3">
    <source>
        <dbReference type="ARBA" id="ARBA00023125"/>
    </source>
</evidence>
<dbReference type="GO" id="GO:0003677">
    <property type="term" value="F:DNA binding"/>
    <property type="evidence" value="ECO:0007669"/>
    <property type="project" value="UniProtKB-KW"/>
</dbReference>
<accession>A0A9R1XUX8</accession>
<keyword evidence="4" id="KW-0804">Transcription</keyword>
<dbReference type="PANTHER" id="PTHR12548:SF9">
    <property type="entry name" value="TRANSCRIPTION FACTOR DP"/>
    <property type="match status" value="1"/>
</dbReference>
<dbReference type="Gene3D" id="1.20.140.80">
    <property type="entry name" value="Transcription factor DP"/>
    <property type="match status" value="1"/>
</dbReference>
<evidence type="ECO:0000259" key="6">
    <source>
        <dbReference type="SMART" id="SM01138"/>
    </source>
</evidence>
<evidence type="ECO:0000256" key="2">
    <source>
        <dbReference type="ARBA" id="ARBA00023015"/>
    </source>
</evidence>
<feature type="domain" description="Transcription factor DP C-terminal" evidence="6">
    <location>
        <begin position="53"/>
        <end position="151"/>
    </location>
</feature>
<dbReference type="SUPFAM" id="SSF144074">
    <property type="entry name" value="E2F-DP heterodimerization region"/>
    <property type="match status" value="1"/>
</dbReference>
<dbReference type="EMBL" id="NBSK02000002">
    <property type="protein sequence ID" value="KAJ0220172.1"/>
    <property type="molecule type" value="Genomic_DNA"/>
</dbReference>
<gene>
    <name evidence="7" type="ORF">LSAT_V11C200090160</name>
</gene>
<dbReference type="InterPro" id="IPR015648">
    <property type="entry name" value="Transcrpt_fac_DP"/>
</dbReference>
<comment type="caution">
    <text evidence="7">The sequence shown here is derived from an EMBL/GenBank/DDBJ whole genome shotgun (WGS) entry which is preliminary data.</text>
</comment>
<dbReference type="Proteomes" id="UP000235145">
    <property type="component" value="Unassembled WGS sequence"/>
</dbReference>
<keyword evidence="8" id="KW-1185">Reference proteome</keyword>
<proteinExistence type="inferred from homology"/>